<reference evidence="4 5" key="1">
    <citation type="submission" date="2019-04" db="EMBL/GenBank/DDBJ databases">
        <title>Cohnella sp. nov. isolated from preserved vegetables.</title>
        <authorList>
            <person name="Lin S.-Y."/>
            <person name="Hung M.-H."/>
            <person name="Young C.-C."/>
        </authorList>
    </citation>
    <scope>NUCLEOTIDE SEQUENCE [LARGE SCALE GENOMIC DNA]</scope>
    <source>
        <strain evidence="4 5">CC-MHH1044</strain>
    </source>
</reference>
<feature type="domain" description="HTH tetR-type" evidence="3">
    <location>
        <begin position="13"/>
        <end position="73"/>
    </location>
</feature>
<evidence type="ECO:0000259" key="3">
    <source>
        <dbReference type="PROSITE" id="PS50977"/>
    </source>
</evidence>
<dbReference type="PROSITE" id="PS50977">
    <property type="entry name" value="HTH_TETR_2"/>
    <property type="match status" value="1"/>
</dbReference>
<dbReference type="OrthoDB" id="9810250at2"/>
<dbReference type="GO" id="GO:0003677">
    <property type="term" value="F:DNA binding"/>
    <property type="evidence" value="ECO:0007669"/>
    <property type="project" value="UniProtKB-UniRule"/>
</dbReference>
<sequence>MMATTGQDDLRIQRTRQLLHDALVLLLQEKPFYKISVNELAMRAGINRVTFYLHYKNIDEFIERFLEGYVVKIKEVLLRYYDQALPREAREKRIFEHLLTYIQHNKTVYRLLFVQKALPQFDKRVMESLRSPSADHMHEYRQSVSDYEMPREVVSWYAISAMIGTITFWLEQDLPYSPNYLADKIVRLNPLRNLL</sequence>
<organism evidence="4 5">
    <name type="scientific">Cohnella fermenti</name>
    <dbReference type="NCBI Taxonomy" id="2565925"/>
    <lineage>
        <taxon>Bacteria</taxon>
        <taxon>Bacillati</taxon>
        <taxon>Bacillota</taxon>
        <taxon>Bacilli</taxon>
        <taxon>Bacillales</taxon>
        <taxon>Paenibacillaceae</taxon>
        <taxon>Cohnella</taxon>
    </lineage>
</organism>
<protein>
    <submittedName>
        <fullName evidence="4">TetR family transcriptional regulator</fullName>
    </submittedName>
</protein>
<gene>
    <name evidence="4" type="ORF">E6C55_22010</name>
</gene>
<dbReference type="Proteomes" id="UP000310636">
    <property type="component" value="Unassembled WGS sequence"/>
</dbReference>
<dbReference type="Pfam" id="PF14278">
    <property type="entry name" value="TetR_C_8"/>
    <property type="match status" value="1"/>
</dbReference>
<dbReference type="Pfam" id="PF00440">
    <property type="entry name" value="TetR_N"/>
    <property type="match status" value="1"/>
</dbReference>
<dbReference type="EMBL" id="SSOB01000032">
    <property type="protein sequence ID" value="THF75327.1"/>
    <property type="molecule type" value="Genomic_DNA"/>
</dbReference>
<dbReference type="InterPro" id="IPR050624">
    <property type="entry name" value="HTH-type_Tx_Regulator"/>
</dbReference>
<feature type="DNA-binding region" description="H-T-H motif" evidence="2">
    <location>
        <begin position="36"/>
        <end position="55"/>
    </location>
</feature>
<accession>A0A4S4BM55</accession>
<dbReference type="InterPro" id="IPR009057">
    <property type="entry name" value="Homeodomain-like_sf"/>
</dbReference>
<keyword evidence="5" id="KW-1185">Reference proteome</keyword>
<evidence type="ECO:0000256" key="1">
    <source>
        <dbReference type="ARBA" id="ARBA00023125"/>
    </source>
</evidence>
<comment type="caution">
    <text evidence="4">The sequence shown here is derived from an EMBL/GenBank/DDBJ whole genome shotgun (WGS) entry which is preliminary data.</text>
</comment>
<dbReference type="RefSeq" id="WP_136371981.1">
    <property type="nucleotide sequence ID" value="NZ_SSOB01000032.1"/>
</dbReference>
<evidence type="ECO:0000313" key="4">
    <source>
        <dbReference type="EMBL" id="THF75327.1"/>
    </source>
</evidence>
<dbReference type="SUPFAM" id="SSF46689">
    <property type="entry name" value="Homeodomain-like"/>
    <property type="match status" value="1"/>
</dbReference>
<dbReference type="InterPro" id="IPR039532">
    <property type="entry name" value="TetR_C_Firmicutes"/>
</dbReference>
<dbReference type="AlphaFoldDB" id="A0A4S4BM55"/>
<dbReference type="PANTHER" id="PTHR43479">
    <property type="entry name" value="ACREF/ENVCD OPERON REPRESSOR-RELATED"/>
    <property type="match status" value="1"/>
</dbReference>
<dbReference type="Gene3D" id="1.10.357.10">
    <property type="entry name" value="Tetracycline Repressor, domain 2"/>
    <property type="match status" value="1"/>
</dbReference>
<name>A0A4S4BM55_9BACL</name>
<evidence type="ECO:0000313" key="5">
    <source>
        <dbReference type="Proteomes" id="UP000310636"/>
    </source>
</evidence>
<evidence type="ECO:0000256" key="2">
    <source>
        <dbReference type="PROSITE-ProRule" id="PRU00335"/>
    </source>
</evidence>
<dbReference type="InterPro" id="IPR001647">
    <property type="entry name" value="HTH_TetR"/>
</dbReference>
<dbReference type="PANTHER" id="PTHR43479:SF7">
    <property type="entry name" value="TETR-FAMILY TRANSCRIPTIONAL REGULATOR"/>
    <property type="match status" value="1"/>
</dbReference>
<keyword evidence="1 2" id="KW-0238">DNA-binding</keyword>
<proteinExistence type="predicted"/>